<gene>
    <name evidence="1" type="ORF">OSTQU699_LOCUS8240</name>
</gene>
<dbReference type="AlphaFoldDB" id="A0A8S1J6H0"/>
<evidence type="ECO:0000313" key="2">
    <source>
        <dbReference type="Proteomes" id="UP000708148"/>
    </source>
</evidence>
<comment type="caution">
    <text evidence="1">The sequence shown here is derived from an EMBL/GenBank/DDBJ whole genome shotgun (WGS) entry which is preliminary data.</text>
</comment>
<dbReference type="Proteomes" id="UP000708148">
    <property type="component" value="Unassembled WGS sequence"/>
</dbReference>
<name>A0A8S1J6H0_9CHLO</name>
<dbReference type="EMBL" id="CAJHUC010001990">
    <property type="protein sequence ID" value="CAD7702883.1"/>
    <property type="molecule type" value="Genomic_DNA"/>
</dbReference>
<sequence length="157" mass="16926">MVAGPVAGWPVGSGHGWPPIGASAACRSKEEFERLDELWDSVWSGEVCVGPANPPASKPGGLSEWTSNPAFAAHSRSAIGGRHPLNASDSQKGSMVKSASCPSLYAGPNGRGLLQRLKSWLEQMQDRRRGIVYTNTGPCQLFSDWGIPPYPEDYEWD</sequence>
<protein>
    <submittedName>
        <fullName evidence="1">Uncharacterized protein</fullName>
    </submittedName>
</protein>
<evidence type="ECO:0000313" key="1">
    <source>
        <dbReference type="EMBL" id="CAD7702883.1"/>
    </source>
</evidence>
<keyword evidence="2" id="KW-1185">Reference proteome</keyword>
<accession>A0A8S1J6H0</accession>
<proteinExistence type="predicted"/>
<organism evidence="1 2">
    <name type="scientific">Ostreobium quekettii</name>
    <dbReference type="NCBI Taxonomy" id="121088"/>
    <lineage>
        <taxon>Eukaryota</taxon>
        <taxon>Viridiplantae</taxon>
        <taxon>Chlorophyta</taxon>
        <taxon>core chlorophytes</taxon>
        <taxon>Ulvophyceae</taxon>
        <taxon>TCBD clade</taxon>
        <taxon>Bryopsidales</taxon>
        <taxon>Ostreobineae</taxon>
        <taxon>Ostreobiaceae</taxon>
        <taxon>Ostreobium</taxon>
    </lineage>
</organism>
<dbReference type="OrthoDB" id="574519at2759"/>
<reference evidence="1" key="1">
    <citation type="submission" date="2020-12" db="EMBL/GenBank/DDBJ databases">
        <authorList>
            <person name="Iha C."/>
        </authorList>
    </citation>
    <scope>NUCLEOTIDE SEQUENCE</scope>
</reference>